<proteinExistence type="predicted"/>
<feature type="transmembrane region" description="Helical" evidence="2">
    <location>
        <begin position="12"/>
        <end position="29"/>
    </location>
</feature>
<evidence type="ECO:0000313" key="3">
    <source>
        <dbReference type="EMBL" id="MES1921052.1"/>
    </source>
</evidence>
<keyword evidence="2" id="KW-0812">Transmembrane</keyword>
<feature type="compositionally biased region" description="Basic and acidic residues" evidence="1">
    <location>
        <begin position="50"/>
        <end position="60"/>
    </location>
</feature>
<evidence type="ECO:0000313" key="4">
    <source>
        <dbReference type="Proteomes" id="UP001439008"/>
    </source>
</evidence>
<comment type="caution">
    <text evidence="3">The sequence shown here is derived from an EMBL/GenBank/DDBJ whole genome shotgun (WGS) entry which is preliminary data.</text>
</comment>
<keyword evidence="4" id="KW-1185">Reference proteome</keyword>
<evidence type="ECO:0000256" key="2">
    <source>
        <dbReference type="SAM" id="Phobius"/>
    </source>
</evidence>
<protein>
    <recommendedName>
        <fullName evidence="5">ATP synthase F0 subunit 8</fullName>
    </recommendedName>
</protein>
<gene>
    <name evidence="3" type="ORF">MHBO_002650</name>
</gene>
<reference evidence="3 4" key="1">
    <citation type="journal article" date="2024" name="BMC Biol.">
        <title>Comparative genomics of Ascetosporea gives new insight into the evolutionary basis for animal parasitism in Rhizaria.</title>
        <authorList>
            <person name="Hiltunen Thoren M."/>
            <person name="Onut-Brannstrom I."/>
            <person name="Alfjorden A."/>
            <person name="Peckova H."/>
            <person name="Swords F."/>
            <person name="Hooper C."/>
            <person name="Holzer A.S."/>
            <person name="Bass D."/>
            <person name="Burki F."/>
        </authorList>
    </citation>
    <scope>NUCLEOTIDE SEQUENCE [LARGE SCALE GENOMIC DNA]</scope>
    <source>
        <strain evidence="3">20-A016</strain>
    </source>
</reference>
<keyword evidence="2" id="KW-1133">Transmembrane helix</keyword>
<accession>A0ABV2ANZ4</accession>
<keyword evidence="2" id="KW-0472">Membrane</keyword>
<dbReference type="Proteomes" id="UP001439008">
    <property type="component" value="Unassembled WGS sequence"/>
</dbReference>
<organism evidence="3 4">
    <name type="scientific">Bonamia ostreae</name>
    <dbReference type="NCBI Taxonomy" id="126728"/>
    <lineage>
        <taxon>Eukaryota</taxon>
        <taxon>Sar</taxon>
        <taxon>Rhizaria</taxon>
        <taxon>Endomyxa</taxon>
        <taxon>Ascetosporea</taxon>
        <taxon>Haplosporida</taxon>
        <taxon>Bonamia</taxon>
    </lineage>
</organism>
<evidence type="ECO:0008006" key="5">
    <source>
        <dbReference type="Google" id="ProtNLM"/>
    </source>
</evidence>
<evidence type="ECO:0000256" key="1">
    <source>
        <dbReference type="SAM" id="MobiDB-lite"/>
    </source>
</evidence>
<sequence length="60" mass="6752">MICVKKGFPVYQVVSLIFVGILFIFALTLKFTSLLRPDAAQSSPESETEDEKKDLLVIDF</sequence>
<feature type="region of interest" description="Disordered" evidence="1">
    <location>
        <begin position="38"/>
        <end position="60"/>
    </location>
</feature>
<name>A0ABV2ANZ4_9EUKA</name>
<dbReference type="EMBL" id="JBDODL010001052">
    <property type="protein sequence ID" value="MES1921052.1"/>
    <property type="molecule type" value="Genomic_DNA"/>
</dbReference>